<dbReference type="RefSeq" id="WP_200674541.1">
    <property type="nucleotide sequence ID" value="NZ_JAACYA010000002.1"/>
</dbReference>
<reference evidence="1 2" key="1">
    <citation type="journal article" date="2021" name="Syst. Appl. Microbiol.">
        <title>Persephonella atlantica sp. nov.: How to adapt to physico-chemical gradients in high temperature hydrothermal habitats.</title>
        <authorList>
            <person name="Francois D.X."/>
            <person name="Godfroy A."/>
            <person name="Mathien C."/>
            <person name="Aube J."/>
            <person name="Cathalot C."/>
            <person name="Lesongeur F."/>
            <person name="L'Haridon S."/>
            <person name="Philippon X."/>
            <person name="Roussel E.G."/>
        </authorList>
    </citation>
    <scope>NUCLEOTIDE SEQUENCE [LARGE SCALE GENOMIC DNA]</scope>
    <source>
        <strain evidence="1 2">MO1340</strain>
    </source>
</reference>
<evidence type="ECO:0000313" key="2">
    <source>
        <dbReference type="Proteomes" id="UP000772812"/>
    </source>
</evidence>
<evidence type="ECO:0000313" key="1">
    <source>
        <dbReference type="EMBL" id="MBK3333116.1"/>
    </source>
</evidence>
<proteinExistence type="predicted"/>
<gene>
    <name evidence="1" type="ORF">GWK41_08540</name>
</gene>
<accession>A0ABS1GJR3</accession>
<sequence>MFIERKFVRFLNNKSNILLDAPHAQPPGREFYTDEIAEKVARENELNCIISKVSRKKADLNRSVDYNLPYQQEARTEYIEAVKKLYESRKHKDRPYLHLTIHGMKDDYEADIEIGTVFDRICSPQIRRQFMEAFRENLLSVGLNPVIKVNNMFYGDPSLTELKIDNNYNIIQIEFSKTLRQNFRKEIVNALSETLKLI</sequence>
<comment type="caution">
    <text evidence="1">The sequence shown here is derived from an EMBL/GenBank/DDBJ whole genome shotgun (WGS) entry which is preliminary data.</text>
</comment>
<dbReference type="EMBL" id="JAACYA010000002">
    <property type="protein sequence ID" value="MBK3333116.1"/>
    <property type="molecule type" value="Genomic_DNA"/>
</dbReference>
<dbReference type="Proteomes" id="UP000772812">
    <property type="component" value="Unassembled WGS sequence"/>
</dbReference>
<organism evidence="1 2">
    <name type="scientific">Persephonella atlantica</name>
    <dbReference type="NCBI Taxonomy" id="2699429"/>
    <lineage>
        <taxon>Bacteria</taxon>
        <taxon>Pseudomonadati</taxon>
        <taxon>Aquificota</taxon>
        <taxon>Aquificia</taxon>
        <taxon>Aquificales</taxon>
        <taxon>Hydrogenothermaceae</taxon>
        <taxon>Persephonella</taxon>
    </lineage>
</organism>
<keyword evidence="2" id="KW-1185">Reference proteome</keyword>
<dbReference type="SUPFAM" id="SSF53187">
    <property type="entry name" value="Zn-dependent exopeptidases"/>
    <property type="match status" value="1"/>
</dbReference>
<name>A0ABS1GJR3_9AQUI</name>
<dbReference type="Gene3D" id="3.40.630.40">
    <property type="entry name" value="Zn-dependent exopeptidases"/>
    <property type="match status" value="1"/>
</dbReference>
<protein>
    <submittedName>
        <fullName evidence="1">N-formylglutamate amidohydrolase</fullName>
    </submittedName>
</protein>